<evidence type="ECO:0000256" key="1">
    <source>
        <dbReference type="SAM" id="Phobius"/>
    </source>
</evidence>
<dbReference type="Proteomes" id="UP001056693">
    <property type="component" value="Unassembled WGS sequence"/>
</dbReference>
<proteinExistence type="predicted"/>
<evidence type="ECO:0000313" key="3">
    <source>
        <dbReference type="Proteomes" id="UP001056693"/>
    </source>
</evidence>
<dbReference type="Pfam" id="PF10825">
    <property type="entry name" value="DUF2752"/>
    <property type="match status" value="1"/>
</dbReference>
<name>A0ABT0NEV4_9FIRM</name>
<reference evidence="2 3" key="1">
    <citation type="submission" date="2019-03" db="EMBL/GenBank/DDBJ databases">
        <authorList>
            <person name="Molinero N."/>
            <person name="Sanchez B."/>
            <person name="Walker A."/>
            <person name="Duncan S."/>
            <person name="Delgado S."/>
            <person name="Margolles A."/>
        </authorList>
    </citation>
    <scope>NUCLEOTIDE SEQUENCE [LARGE SCALE GENOMIC DNA]</scope>
    <source>
        <strain evidence="2 3">IPLA60002</strain>
    </source>
</reference>
<feature type="transmembrane region" description="Helical" evidence="1">
    <location>
        <begin position="83"/>
        <end position="104"/>
    </location>
</feature>
<dbReference type="InterPro" id="IPR021215">
    <property type="entry name" value="DUF2752"/>
</dbReference>
<protein>
    <submittedName>
        <fullName evidence="2">DUF2752 domain-containing protein</fullName>
    </submittedName>
</protein>
<feature type="transmembrane region" description="Helical" evidence="1">
    <location>
        <begin position="19"/>
        <end position="40"/>
    </location>
</feature>
<keyword evidence="1" id="KW-1133">Transmembrane helix</keyword>
<accession>A0ABT0NEV4</accession>
<comment type="caution">
    <text evidence="2">The sequence shown here is derived from an EMBL/GenBank/DDBJ whole genome shotgun (WGS) entry which is preliminary data.</text>
</comment>
<keyword evidence="1" id="KW-0472">Membrane</keyword>
<dbReference type="EMBL" id="SNUZ01000003">
    <property type="protein sequence ID" value="MCL3786773.1"/>
    <property type="molecule type" value="Genomic_DNA"/>
</dbReference>
<sequence length="145" mass="16466">MFCFGVIFIIKPCKTYQKILVLILPFALLFLCYLICAFAFKYISLPPCYIHQFTGLYCPGCGATRAVYALVHGDILLSLRQNAFLAVGIVIVLILYIQFVLCAFGKKINTFINMQGFIWIMFALLIVYTILRNIFPALAPVEITY</sequence>
<gene>
    <name evidence="2" type="ORF">E2N93_01860</name>
</gene>
<keyword evidence="1" id="KW-0812">Transmembrane</keyword>
<feature type="transmembrane region" description="Helical" evidence="1">
    <location>
        <begin position="116"/>
        <end position="135"/>
    </location>
</feature>
<keyword evidence="3" id="KW-1185">Reference proteome</keyword>
<organism evidence="2 3">
    <name type="scientific">Ruminococcus bromii</name>
    <dbReference type="NCBI Taxonomy" id="40518"/>
    <lineage>
        <taxon>Bacteria</taxon>
        <taxon>Bacillati</taxon>
        <taxon>Bacillota</taxon>
        <taxon>Clostridia</taxon>
        <taxon>Eubacteriales</taxon>
        <taxon>Oscillospiraceae</taxon>
        <taxon>Ruminococcus</taxon>
    </lineage>
</organism>
<evidence type="ECO:0000313" key="2">
    <source>
        <dbReference type="EMBL" id="MCL3786773.1"/>
    </source>
</evidence>